<dbReference type="EMBL" id="CP009498">
    <property type="protein sequence ID" value="AKL97692.1"/>
    <property type="molecule type" value="Genomic_DNA"/>
</dbReference>
<sequence length="136" mass="15073">MAKKTKEKAAKTVLKSAASKKAKSVKKVSKKAKETKELAKISENKALSAAFLVIDYPVESDVLHGSHYAVRIGASPVGAVEVSFNSKDWNPCRFAAGFWWYDWTGFSKGSHIIEARLLDSQNKEVLKTSPRKFDVK</sequence>
<evidence type="ECO:0008006" key="3">
    <source>
        <dbReference type="Google" id="ProtNLM"/>
    </source>
</evidence>
<dbReference type="RefSeq" id="WP_052569963.1">
    <property type="nucleotide sequence ID" value="NZ_CP009498.1"/>
</dbReference>
<organism evidence="1 2">
    <name type="scientific">Endomicrobium proavitum</name>
    <dbReference type="NCBI Taxonomy" id="1408281"/>
    <lineage>
        <taxon>Bacteria</taxon>
        <taxon>Pseudomonadati</taxon>
        <taxon>Elusimicrobiota</taxon>
        <taxon>Endomicrobiia</taxon>
        <taxon>Endomicrobiales</taxon>
        <taxon>Endomicrobiaceae</taxon>
        <taxon>Endomicrobium</taxon>
    </lineage>
</organism>
<reference evidence="1 2" key="1">
    <citation type="submission" date="2014-09" db="EMBL/GenBank/DDBJ databases">
        <title>Complete genome sequence of Endomicrobium proavitum.</title>
        <authorList>
            <person name="Zheng H."/>
        </authorList>
    </citation>
    <scope>NUCLEOTIDE SEQUENCE [LARGE SCALE GENOMIC DNA]</scope>
    <source>
        <strain evidence="1 2">Rsa215</strain>
    </source>
</reference>
<evidence type="ECO:0000313" key="2">
    <source>
        <dbReference type="Proteomes" id="UP000035337"/>
    </source>
</evidence>
<dbReference type="STRING" id="1408281.Epro_0313"/>
<dbReference type="Proteomes" id="UP000035337">
    <property type="component" value="Chromosome"/>
</dbReference>
<evidence type="ECO:0000313" key="1">
    <source>
        <dbReference type="EMBL" id="AKL97692.1"/>
    </source>
</evidence>
<dbReference type="KEGG" id="epo:Epro_0313"/>
<name>A0A0G3WII6_9BACT</name>
<accession>A0A0G3WII6</accession>
<dbReference type="AlphaFoldDB" id="A0A0G3WII6"/>
<proteinExistence type="predicted"/>
<gene>
    <name evidence="1" type="ORF">Epro_0313</name>
</gene>
<protein>
    <recommendedName>
        <fullName evidence="3">Bacterial Ig-like domain-containing protein</fullName>
    </recommendedName>
</protein>
<keyword evidence="2" id="KW-1185">Reference proteome</keyword>